<feature type="domain" description="Phorbol-ester/DAG-type" evidence="7">
    <location>
        <begin position="132"/>
        <end position="185"/>
    </location>
</feature>
<evidence type="ECO:0000259" key="7">
    <source>
        <dbReference type="PROSITE" id="PS50081"/>
    </source>
</evidence>
<feature type="region of interest" description="Disordered" evidence="6">
    <location>
        <begin position="1"/>
        <end position="37"/>
    </location>
</feature>
<dbReference type="Gene3D" id="3.30.60.20">
    <property type="match status" value="1"/>
</dbReference>
<keyword evidence="1" id="KW-0479">Metal-binding</keyword>
<dbReference type="AlphaFoldDB" id="A0A8S1BNR1"/>
<dbReference type="PROSITE" id="PS50081">
    <property type="entry name" value="ZF_DAG_PE_2"/>
    <property type="match status" value="1"/>
</dbReference>
<evidence type="ECO:0000256" key="4">
    <source>
        <dbReference type="ARBA" id="ARBA00022833"/>
    </source>
</evidence>
<dbReference type="InterPro" id="IPR002219">
    <property type="entry name" value="PKC_DAG/PE"/>
</dbReference>
<keyword evidence="4" id="KW-0862">Zinc</keyword>
<accession>A0A8S1BNR1</accession>
<keyword evidence="2" id="KW-0677">Repeat</keyword>
<protein>
    <recommendedName>
        <fullName evidence="7">Phorbol-ester/DAG-type domain-containing protein</fullName>
    </recommendedName>
</protein>
<dbReference type="SUPFAM" id="SSF57889">
    <property type="entry name" value="Cysteine-rich domain"/>
    <property type="match status" value="1"/>
</dbReference>
<comment type="caution">
    <text evidence="8">The sequence shown here is derived from an EMBL/GenBank/DDBJ whole genome shotgun (WGS) entry which is preliminary data.</text>
</comment>
<gene>
    <name evidence="8" type="ORF">CLODIP_2_CD08798</name>
</gene>
<sequence length="464" mass="53104">MADQEGTPQKSLGTDVISPSKTLYSTPSTSTSGFNSGNDMSPPWDQGWQLFIPASIQDGSSRFGFIENALSEGNEQKLIEVEEQCKSLVNECEEGSDERRWLVRQLVEVRLKIQEKKDEDVSLKATVRLVLGHHMQLQDNNLNNTKLQCDRCCAAIWAMIHSWFRCIDCDYVCHTRCLSLITRACVHVAVSERPEYELRICPEVGLASSQRFKCTECNTPVTFTIPPIVTCFGRYTPQADQSWSEPRLCDYSGFYFCPTCHWNTSAIVPARVVHNWDFEPRKVSRAAQQLLRLMAEKPVLILKDLNPRIFGLVEELSVVQGLRENLLQMKRYLSTCDSAISEHLMWQLGSRQHFVENAHSYSMQDLIDINSGTMLPFVNQIHESFAKHIKKDCKVCHGRGFLCEFCHDPEVLFPFDPAVYSCPNCLFAFHNSCWLEKGNDECPRCLRIKQRHSRLSIPQEDDFS</sequence>
<dbReference type="OrthoDB" id="1918044at2759"/>
<dbReference type="InterPro" id="IPR051366">
    <property type="entry name" value="DEF8"/>
</dbReference>
<evidence type="ECO:0000256" key="5">
    <source>
        <dbReference type="ARBA" id="ARBA00029450"/>
    </source>
</evidence>
<dbReference type="PANTHER" id="PTHR12326:SF3">
    <property type="entry name" value="DIFFERENTIALLY EXPRESSED IN FDCP 8 HOMOLOG"/>
    <property type="match status" value="1"/>
</dbReference>
<dbReference type="CDD" id="cd20819">
    <property type="entry name" value="C1_DEF8"/>
    <property type="match status" value="1"/>
</dbReference>
<evidence type="ECO:0000313" key="9">
    <source>
        <dbReference type="Proteomes" id="UP000494165"/>
    </source>
</evidence>
<dbReference type="Proteomes" id="UP000494165">
    <property type="component" value="Unassembled WGS sequence"/>
</dbReference>
<evidence type="ECO:0000256" key="1">
    <source>
        <dbReference type="ARBA" id="ARBA00022723"/>
    </source>
</evidence>
<dbReference type="PANTHER" id="PTHR12326">
    <property type="entry name" value="PLECKSTRIN HOMOLOGY DOMAIN CONTAINING PROTEIN"/>
    <property type="match status" value="1"/>
</dbReference>
<dbReference type="SMART" id="SM01175">
    <property type="entry name" value="DUF4206"/>
    <property type="match status" value="1"/>
</dbReference>
<organism evidence="8 9">
    <name type="scientific">Cloeon dipterum</name>
    <dbReference type="NCBI Taxonomy" id="197152"/>
    <lineage>
        <taxon>Eukaryota</taxon>
        <taxon>Metazoa</taxon>
        <taxon>Ecdysozoa</taxon>
        <taxon>Arthropoda</taxon>
        <taxon>Hexapoda</taxon>
        <taxon>Insecta</taxon>
        <taxon>Pterygota</taxon>
        <taxon>Palaeoptera</taxon>
        <taxon>Ephemeroptera</taxon>
        <taxon>Pisciforma</taxon>
        <taxon>Baetidae</taxon>
        <taxon>Cloeon</taxon>
    </lineage>
</organism>
<keyword evidence="3" id="KW-0863">Zinc-finger</keyword>
<dbReference type="InterPro" id="IPR047983">
    <property type="entry name" value="DEF8_C1"/>
</dbReference>
<dbReference type="Pfam" id="PF13901">
    <property type="entry name" value="RH_dom"/>
    <property type="match status" value="1"/>
</dbReference>
<evidence type="ECO:0000256" key="2">
    <source>
        <dbReference type="ARBA" id="ARBA00022737"/>
    </source>
</evidence>
<evidence type="ECO:0000256" key="6">
    <source>
        <dbReference type="SAM" id="MobiDB-lite"/>
    </source>
</evidence>
<dbReference type="InterPro" id="IPR046349">
    <property type="entry name" value="C1-like_sf"/>
</dbReference>
<dbReference type="EMBL" id="CADEPI010000003">
    <property type="protein sequence ID" value="CAB3360524.1"/>
    <property type="molecule type" value="Genomic_DNA"/>
</dbReference>
<reference evidence="8 9" key="1">
    <citation type="submission" date="2020-04" db="EMBL/GenBank/DDBJ databases">
        <authorList>
            <person name="Alioto T."/>
            <person name="Alioto T."/>
            <person name="Gomez Garrido J."/>
        </authorList>
    </citation>
    <scope>NUCLEOTIDE SEQUENCE [LARGE SCALE GENOMIC DNA]</scope>
</reference>
<keyword evidence="9" id="KW-1185">Reference proteome</keyword>
<evidence type="ECO:0000256" key="3">
    <source>
        <dbReference type="ARBA" id="ARBA00022771"/>
    </source>
</evidence>
<proteinExistence type="inferred from homology"/>
<comment type="similarity">
    <text evidence="5">Belongs to the DEF8 family.</text>
</comment>
<dbReference type="GO" id="GO:0008270">
    <property type="term" value="F:zinc ion binding"/>
    <property type="evidence" value="ECO:0007669"/>
    <property type="project" value="UniProtKB-KW"/>
</dbReference>
<evidence type="ECO:0000313" key="8">
    <source>
        <dbReference type="EMBL" id="CAB3360524.1"/>
    </source>
</evidence>
<name>A0A8S1BNR1_9INSE</name>
<dbReference type="InterPro" id="IPR025258">
    <property type="entry name" value="RH_dom"/>
</dbReference>